<name>A0ABP8CXX5_9ACTN</name>
<protein>
    <submittedName>
        <fullName evidence="3">NADPH-dependent F420 reductase</fullName>
    </submittedName>
</protein>
<organism evidence="3 4">
    <name type="scientific">Dactylosporangium darangshiense</name>
    <dbReference type="NCBI Taxonomy" id="579108"/>
    <lineage>
        <taxon>Bacteria</taxon>
        <taxon>Bacillati</taxon>
        <taxon>Actinomycetota</taxon>
        <taxon>Actinomycetes</taxon>
        <taxon>Micromonosporales</taxon>
        <taxon>Micromonosporaceae</taxon>
        <taxon>Dactylosporangium</taxon>
    </lineage>
</organism>
<dbReference type="InterPro" id="IPR028939">
    <property type="entry name" value="P5C_Rdtase_cat_N"/>
</dbReference>
<feature type="domain" description="Pyrroline-5-carboxylate reductase catalytic N-terminal" evidence="2">
    <location>
        <begin position="4"/>
        <end position="93"/>
    </location>
</feature>
<evidence type="ECO:0000259" key="2">
    <source>
        <dbReference type="Pfam" id="PF03807"/>
    </source>
</evidence>
<gene>
    <name evidence="3" type="ORF">GCM10022255_008960</name>
</gene>
<dbReference type="SUPFAM" id="SSF51735">
    <property type="entry name" value="NAD(P)-binding Rossmann-fold domains"/>
    <property type="match status" value="1"/>
</dbReference>
<sequence length="202" mass="21240">MFRTVGVIGAGLIGQAIAAHAVRSGLQVRISNSRGPGSLAGLVGQLGGLATAATVEDAASADVVILAVPFVKVPEVGTQVGDWGGRVVVDATNQFARYNPYGGRFELGDETGSEWVARHLPGATMVKAFNAMYGSYVAAEPRHAEGRQAVFYAGDDQHANDEFAEMAAQFGFAPIYVGPLREGGKLLQLDGYLNAKNFLLQE</sequence>
<evidence type="ECO:0000256" key="1">
    <source>
        <dbReference type="ARBA" id="ARBA00023002"/>
    </source>
</evidence>
<dbReference type="Proteomes" id="UP001500620">
    <property type="component" value="Unassembled WGS sequence"/>
</dbReference>
<comment type="caution">
    <text evidence="3">The sequence shown here is derived from an EMBL/GenBank/DDBJ whole genome shotgun (WGS) entry which is preliminary data.</text>
</comment>
<dbReference type="RefSeq" id="WP_345121493.1">
    <property type="nucleotide sequence ID" value="NZ_BAABAT010000002.1"/>
</dbReference>
<evidence type="ECO:0000313" key="3">
    <source>
        <dbReference type="EMBL" id="GAA4244735.1"/>
    </source>
</evidence>
<keyword evidence="1" id="KW-0560">Oxidoreductase</keyword>
<dbReference type="EMBL" id="BAABAT010000002">
    <property type="protein sequence ID" value="GAA4244735.1"/>
    <property type="molecule type" value="Genomic_DNA"/>
</dbReference>
<reference evidence="4" key="1">
    <citation type="journal article" date="2019" name="Int. J. Syst. Evol. Microbiol.">
        <title>The Global Catalogue of Microorganisms (GCM) 10K type strain sequencing project: providing services to taxonomists for standard genome sequencing and annotation.</title>
        <authorList>
            <consortium name="The Broad Institute Genomics Platform"/>
            <consortium name="The Broad Institute Genome Sequencing Center for Infectious Disease"/>
            <person name="Wu L."/>
            <person name="Ma J."/>
        </authorList>
    </citation>
    <scope>NUCLEOTIDE SEQUENCE [LARGE SCALE GENOMIC DNA]</scope>
    <source>
        <strain evidence="4">JCM 17441</strain>
    </source>
</reference>
<dbReference type="InterPro" id="IPR051267">
    <property type="entry name" value="STEAP_metalloreductase"/>
</dbReference>
<dbReference type="Gene3D" id="3.40.50.720">
    <property type="entry name" value="NAD(P)-binding Rossmann-like Domain"/>
    <property type="match status" value="1"/>
</dbReference>
<accession>A0ABP8CXX5</accession>
<proteinExistence type="predicted"/>
<dbReference type="InterPro" id="IPR036291">
    <property type="entry name" value="NAD(P)-bd_dom_sf"/>
</dbReference>
<dbReference type="PANTHER" id="PTHR14239">
    <property type="entry name" value="DUDULIN-RELATED"/>
    <property type="match status" value="1"/>
</dbReference>
<dbReference type="PANTHER" id="PTHR14239:SF10">
    <property type="entry name" value="REDUCTASE"/>
    <property type="match status" value="1"/>
</dbReference>
<evidence type="ECO:0000313" key="4">
    <source>
        <dbReference type="Proteomes" id="UP001500620"/>
    </source>
</evidence>
<dbReference type="Pfam" id="PF03807">
    <property type="entry name" value="F420_oxidored"/>
    <property type="match status" value="1"/>
</dbReference>
<keyword evidence="4" id="KW-1185">Reference proteome</keyword>